<keyword evidence="3" id="KW-1185">Reference proteome</keyword>
<dbReference type="InParanoid" id="K5WKJ4"/>
<dbReference type="AlphaFoldDB" id="K5WKJ4"/>
<reference evidence="2 3" key="1">
    <citation type="journal article" date="2012" name="BMC Genomics">
        <title>Comparative genomics of the white-rot fungi, Phanerochaete carnosa and P. chrysosporium, to elucidate the genetic basis of the distinct wood types they colonize.</title>
        <authorList>
            <person name="Suzuki H."/>
            <person name="MacDonald J."/>
            <person name="Syed K."/>
            <person name="Salamov A."/>
            <person name="Hori C."/>
            <person name="Aerts A."/>
            <person name="Henrissat B."/>
            <person name="Wiebenga A."/>
            <person name="vanKuyk P.A."/>
            <person name="Barry K."/>
            <person name="Lindquist E."/>
            <person name="LaButti K."/>
            <person name="Lapidus A."/>
            <person name="Lucas S."/>
            <person name="Coutinho P."/>
            <person name="Gong Y."/>
            <person name="Samejima M."/>
            <person name="Mahadevan R."/>
            <person name="Abou-Zaid M."/>
            <person name="de Vries R.P."/>
            <person name="Igarashi K."/>
            <person name="Yadav J.S."/>
            <person name="Grigoriev I.V."/>
            <person name="Master E.R."/>
        </authorList>
    </citation>
    <scope>NUCLEOTIDE SEQUENCE [LARGE SCALE GENOMIC DNA]</scope>
    <source>
        <strain evidence="2 3">HHB-10118-sp</strain>
    </source>
</reference>
<name>K5WKJ4_PHACS</name>
<proteinExistence type="predicted"/>
<evidence type="ECO:0000313" key="2">
    <source>
        <dbReference type="EMBL" id="EKM59679.1"/>
    </source>
</evidence>
<organism evidence="2 3">
    <name type="scientific">Phanerochaete carnosa (strain HHB-10118-sp)</name>
    <name type="common">White-rot fungus</name>
    <name type="synonym">Peniophora carnosa</name>
    <dbReference type="NCBI Taxonomy" id="650164"/>
    <lineage>
        <taxon>Eukaryota</taxon>
        <taxon>Fungi</taxon>
        <taxon>Dikarya</taxon>
        <taxon>Basidiomycota</taxon>
        <taxon>Agaricomycotina</taxon>
        <taxon>Agaricomycetes</taxon>
        <taxon>Polyporales</taxon>
        <taxon>Phanerochaetaceae</taxon>
        <taxon>Phanerochaete</taxon>
    </lineage>
</organism>
<dbReference type="KEGG" id="pco:PHACADRAFT_205905"/>
<dbReference type="RefSeq" id="XP_007392237.1">
    <property type="nucleotide sequence ID" value="XM_007392175.1"/>
</dbReference>
<dbReference type="GeneID" id="18912401"/>
<protein>
    <submittedName>
        <fullName evidence="2">Uncharacterized protein</fullName>
    </submittedName>
</protein>
<accession>K5WKJ4</accession>
<feature type="compositionally biased region" description="Polar residues" evidence="1">
    <location>
        <begin position="182"/>
        <end position="196"/>
    </location>
</feature>
<gene>
    <name evidence="2" type="ORF">PHACADRAFT_205905</name>
</gene>
<dbReference type="HOGENOM" id="CLU_1343682_0_0_1"/>
<evidence type="ECO:0000313" key="3">
    <source>
        <dbReference type="Proteomes" id="UP000008370"/>
    </source>
</evidence>
<dbReference type="Proteomes" id="UP000008370">
    <property type="component" value="Unassembled WGS sequence"/>
</dbReference>
<feature type="region of interest" description="Disordered" evidence="1">
    <location>
        <begin position="161"/>
        <end position="204"/>
    </location>
</feature>
<dbReference type="EMBL" id="JH930469">
    <property type="protein sequence ID" value="EKM59679.1"/>
    <property type="molecule type" value="Genomic_DNA"/>
</dbReference>
<evidence type="ECO:0000256" key="1">
    <source>
        <dbReference type="SAM" id="MobiDB-lite"/>
    </source>
</evidence>
<sequence length="204" mass="22113">MFGMCIPVMSTDTPGCSFPGQSLFYITPSILGVGSFLVDLDYLETRLLLVTCNPASRIDTVDNLRGLWSGHGPPVENARGGLYESSRLILEDPSPTSRTCSALGSFSASPVRTLPSQPLWKHSRTIDGLNPTVPRKSIVAQADTVLVGKAIAEEYVPYQDIPGSPNGKASEEIQRPLPAYPTHTTPDSQWSYTTELLSPLPKRP</sequence>